<comment type="caution">
    <text evidence="6">The sequence shown here is derived from an EMBL/GenBank/DDBJ whole genome shotgun (WGS) entry which is preliminary data.</text>
</comment>
<dbReference type="GO" id="GO:0016620">
    <property type="term" value="F:oxidoreductase activity, acting on the aldehyde or oxo group of donors, NAD or NADP as acceptor"/>
    <property type="evidence" value="ECO:0007669"/>
    <property type="project" value="InterPro"/>
</dbReference>
<dbReference type="InterPro" id="IPR016162">
    <property type="entry name" value="Ald_DH_N"/>
</dbReference>
<dbReference type="PANTHER" id="PTHR42804:SF1">
    <property type="entry name" value="ALDEHYDE DEHYDROGENASE-RELATED"/>
    <property type="match status" value="1"/>
</dbReference>
<gene>
    <name evidence="6" type="ORF">CLV56_0578</name>
</gene>
<evidence type="ECO:0000256" key="2">
    <source>
        <dbReference type="ARBA" id="ARBA00023002"/>
    </source>
</evidence>
<keyword evidence="2 4" id="KW-0560">Oxidoreductase</keyword>
<comment type="similarity">
    <text evidence="1 4">Belongs to the aldehyde dehydrogenase family.</text>
</comment>
<dbReference type="InterPro" id="IPR029510">
    <property type="entry name" value="Ald_DH_CS_GLU"/>
</dbReference>
<dbReference type="AlphaFoldDB" id="A0A0B2BGU8"/>
<dbReference type="RefSeq" id="WP_039348659.1">
    <property type="nucleotide sequence ID" value="NZ_PGEZ01000001.1"/>
</dbReference>
<protein>
    <submittedName>
        <fullName evidence="6">Phenylacetaldehyde dehydrogenase</fullName>
    </submittedName>
</protein>
<organism evidence="6 7">
    <name type="scientific">Mumia flava</name>
    <dbReference type="NCBI Taxonomy" id="1348852"/>
    <lineage>
        <taxon>Bacteria</taxon>
        <taxon>Bacillati</taxon>
        <taxon>Actinomycetota</taxon>
        <taxon>Actinomycetes</taxon>
        <taxon>Propionibacteriales</taxon>
        <taxon>Nocardioidaceae</taxon>
        <taxon>Mumia</taxon>
    </lineage>
</organism>
<reference evidence="6 7" key="1">
    <citation type="submission" date="2017-11" db="EMBL/GenBank/DDBJ databases">
        <title>Genomic Encyclopedia of Archaeal and Bacterial Type Strains, Phase II (KMG-II): From Individual Species to Whole Genera.</title>
        <authorList>
            <person name="Goeker M."/>
        </authorList>
    </citation>
    <scope>NUCLEOTIDE SEQUENCE [LARGE SCALE GENOMIC DNA]</scope>
    <source>
        <strain evidence="6 7">DSM 27763</strain>
    </source>
</reference>
<dbReference type="InterPro" id="IPR016161">
    <property type="entry name" value="Ald_DH/histidinol_DH"/>
</dbReference>
<sequence length="500" mass="51320">MTTTGEALVNVALPDAVDVVAGRVRPVSRRLAVVLEDPYRGTPLAPAALSDEVVVEDALAAAWDAHNSGAWSSVPAQRRAELLEAIAAALEHELPRITGLEAFATGVPVRQTGVVGMIVPGAFALAAQMLRAGVLSEEQVDEATGRRTEVLRLPLGPAVCLVPWNAPAPMAAHKVASALAAGCPTILKPSEYAPYATTVLATVVAGVLADAGIDPGVFQLVQGGAEVGAQLVADPRVRAVSFTGGKVGGAAVAAATTGRLAGLQLELGGNNPLVVMPDADPEDAAHAAVDLLTTMNGQWCRALGRLVVPADRHDEVVERALSRLADLSAGDPLDERTDLGPIAHSSHLRRLRTTLADLEAAGGTVRTATTVPDAGGSFLAPALVTGLDPDAATEEIFGPVATVHSYGDEQEALAIANGTAYGLEGYVVGTDTDRALAVARRIEAGEVKVNGSSIMSLHLMTPRPAWGMSGAGEEGTVETIRCFTGARVVGVEGSFALHGR</sequence>
<accession>A0A0B2BGU8</accession>
<evidence type="ECO:0000256" key="3">
    <source>
        <dbReference type="PROSITE-ProRule" id="PRU10007"/>
    </source>
</evidence>
<evidence type="ECO:0000256" key="4">
    <source>
        <dbReference type="RuleBase" id="RU003345"/>
    </source>
</evidence>
<dbReference type="EMBL" id="PGEZ01000001">
    <property type="protein sequence ID" value="PJJ56372.1"/>
    <property type="molecule type" value="Genomic_DNA"/>
</dbReference>
<feature type="active site" evidence="3">
    <location>
        <position position="266"/>
    </location>
</feature>
<dbReference type="CDD" id="cd07078">
    <property type="entry name" value="ALDH"/>
    <property type="match status" value="1"/>
</dbReference>
<dbReference type="Proteomes" id="UP000230842">
    <property type="component" value="Unassembled WGS sequence"/>
</dbReference>
<evidence type="ECO:0000256" key="1">
    <source>
        <dbReference type="ARBA" id="ARBA00009986"/>
    </source>
</evidence>
<dbReference type="PROSITE" id="PS00687">
    <property type="entry name" value="ALDEHYDE_DEHYDR_GLU"/>
    <property type="match status" value="1"/>
</dbReference>
<dbReference type="Gene3D" id="3.40.309.10">
    <property type="entry name" value="Aldehyde Dehydrogenase, Chain A, domain 2"/>
    <property type="match status" value="1"/>
</dbReference>
<proteinExistence type="inferred from homology"/>
<dbReference type="SUPFAM" id="SSF53720">
    <property type="entry name" value="ALDH-like"/>
    <property type="match status" value="1"/>
</dbReference>
<dbReference type="InterPro" id="IPR016163">
    <property type="entry name" value="Ald_DH_C"/>
</dbReference>
<name>A0A0B2BGU8_9ACTN</name>
<dbReference type="Gene3D" id="3.40.605.10">
    <property type="entry name" value="Aldehyde Dehydrogenase, Chain A, domain 1"/>
    <property type="match status" value="1"/>
</dbReference>
<feature type="domain" description="Aldehyde dehydrogenase" evidence="5">
    <location>
        <begin position="36"/>
        <end position="488"/>
    </location>
</feature>
<dbReference type="InterPro" id="IPR015590">
    <property type="entry name" value="Aldehyde_DH_dom"/>
</dbReference>
<dbReference type="Pfam" id="PF00171">
    <property type="entry name" value="Aldedh"/>
    <property type="match status" value="1"/>
</dbReference>
<dbReference type="PANTHER" id="PTHR42804">
    <property type="entry name" value="ALDEHYDE DEHYDROGENASE"/>
    <property type="match status" value="1"/>
</dbReference>
<evidence type="ECO:0000313" key="7">
    <source>
        <dbReference type="Proteomes" id="UP000230842"/>
    </source>
</evidence>
<evidence type="ECO:0000313" key="6">
    <source>
        <dbReference type="EMBL" id="PJJ56372.1"/>
    </source>
</evidence>
<keyword evidence="7" id="KW-1185">Reference proteome</keyword>
<dbReference type="OrthoDB" id="5720601at2"/>
<evidence type="ECO:0000259" key="5">
    <source>
        <dbReference type="Pfam" id="PF00171"/>
    </source>
</evidence>